<comment type="caution">
    <text evidence="1">The sequence shown here is derived from an EMBL/GenBank/DDBJ whole genome shotgun (WGS) entry which is preliminary data.</text>
</comment>
<dbReference type="Proteomes" id="UP001316087">
    <property type="component" value="Unassembled WGS sequence"/>
</dbReference>
<protein>
    <recommendedName>
        <fullName evidence="3">Peptidase M4</fullName>
    </recommendedName>
</protein>
<keyword evidence="2" id="KW-1185">Reference proteome</keyword>
<name>A0ABS9UDN2_9BACL</name>
<dbReference type="EMBL" id="JAKZFC010000003">
    <property type="protein sequence ID" value="MCH7322446.1"/>
    <property type="molecule type" value="Genomic_DNA"/>
</dbReference>
<accession>A0ABS9UDN2</accession>
<proteinExistence type="predicted"/>
<sequence length="105" mass="11573">MKVKDFALGVVTGVAAAVIVKEMSNRVVPYANPDNILENIKSEFKKQTPIDGSWIYMKTENYSNGFTEIPVFKGGITRTVEGEVENFEFAADARSGAIVNIEQVK</sequence>
<reference evidence="1 2" key="1">
    <citation type="submission" date="2022-03" db="EMBL/GenBank/DDBJ databases">
        <authorList>
            <person name="Jo J.-H."/>
            <person name="Im W.-T."/>
        </authorList>
    </citation>
    <scope>NUCLEOTIDE SEQUENCE [LARGE SCALE GENOMIC DNA]</scope>
    <source>
        <strain evidence="1 2">MA9</strain>
    </source>
</reference>
<dbReference type="RefSeq" id="WP_241369500.1">
    <property type="nucleotide sequence ID" value="NZ_JAKZFC010000003.1"/>
</dbReference>
<evidence type="ECO:0008006" key="3">
    <source>
        <dbReference type="Google" id="ProtNLM"/>
    </source>
</evidence>
<evidence type="ECO:0000313" key="2">
    <source>
        <dbReference type="Proteomes" id="UP001316087"/>
    </source>
</evidence>
<gene>
    <name evidence="1" type="ORF">LZ480_11135</name>
</gene>
<evidence type="ECO:0000313" key="1">
    <source>
        <dbReference type="EMBL" id="MCH7322446.1"/>
    </source>
</evidence>
<organism evidence="1 2">
    <name type="scientific">Solibacillus palustris</name>
    <dbReference type="NCBI Taxonomy" id="2908203"/>
    <lineage>
        <taxon>Bacteria</taxon>
        <taxon>Bacillati</taxon>
        <taxon>Bacillota</taxon>
        <taxon>Bacilli</taxon>
        <taxon>Bacillales</taxon>
        <taxon>Caryophanaceae</taxon>
        <taxon>Solibacillus</taxon>
    </lineage>
</organism>